<organism evidence="17 18">
    <name type="scientific">Chrysodeixis includens</name>
    <name type="common">Soybean looper</name>
    <name type="synonym">Pseudoplusia includens</name>
    <dbReference type="NCBI Taxonomy" id="689277"/>
    <lineage>
        <taxon>Eukaryota</taxon>
        <taxon>Metazoa</taxon>
        <taxon>Ecdysozoa</taxon>
        <taxon>Arthropoda</taxon>
        <taxon>Hexapoda</taxon>
        <taxon>Insecta</taxon>
        <taxon>Pterygota</taxon>
        <taxon>Neoptera</taxon>
        <taxon>Endopterygota</taxon>
        <taxon>Lepidoptera</taxon>
        <taxon>Glossata</taxon>
        <taxon>Ditrysia</taxon>
        <taxon>Noctuoidea</taxon>
        <taxon>Noctuidae</taxon>
        <taxon>Plusiinae</taxon>
        <taxon>Chrysodeixis</taxon>
    </lineage>
</organism>
<dbReference type="FunFam" id="3.40.630.10:FF:000040">
    <property type="entry name" value="zinc carboxypeptidase"/>
    <property type="match status" value="2"/>
</dbReference>
<evidence type="ECO:0000256" key="8">
    <source>
        <dbReference type="ARBA" id="ARBA00022729"/>
    </source>
</evidence>
<keyword evidence="8 15" id="KW-0732">Signal</keyword>
<evidence type="ECO:0000256" key="12">
    <source>
        <dbReference type="ARBA" id="ARBA00023157"/>
    </source>
</evidence>
<feature type="chain" id="PRO_5040155615" description="Zinc carboxypeptidase A 1" evidence="15">
    <location>
        <begin position="19"/>
        <end position="859"/>
    </location>
</feature>
<comment type="similarity">
    <text evidence="3">Belongs to the peptidase M14 family.</text>
</comment>
<keyword evidence="7" id="KW-0479">Metal-binding</keyword>
<evidence type="ECO:0000256" key="4">
    <source>
        <dbReference type="ARBA" id="ARBA00022525"/>
    </source>
</evidence>
<dbReference type="PANTHER" id="PTHR11705">
    <property type="entry name" value="PROTEASE FAMILY M14 CARBOXYPEPTIDASE A,B"/>
    <property type="match status" value="1"/>
</dbReference>
<dbReference type="InterPro" id="IPR057247">
    <property type="entry name" value="CARBOXYPEPT_ZN_2"/>
</dbReference>
<dbReference type="GO" id="GO:0004181">
    <property type="term" value="F:metallocarboxypeptidase activity"/>
    <property type="evidence" value="ECO:0007669"/>
    <property type="project" value="InterPro"/>
</dbReference>
<keyword evidence="5" id="KW-0121">Carboxypeptidase</keyword>
<evidence type="ECO:0000256" key="15">
    <source>
        <dbReference type="SAM" id="SignalP"/>
    </source>
</evidence>
<evidence type="ECO:0000256" key="1">
    <source>
        <dbReference type="ARBA" id="ARBA00001947"/>
    </source>
</evidence>
<keyword evidence="11" id="KW-0482">Metalloprotease</keyword>
<dbReference type="SMART" id="SM00631">
    <property type="entry name" value="Zn_pept"/>
    <property type="match status" value="2"/>
</dbReference>
<evidence type="ECO:0000313" key="17">
    <source>
        <dbReference type="EMBL" id="CAH0594395.1"/>
    </source>
</evidence>
<dbReference type="AlphaFoldDB" id="A0A9P0BUA2"/>
<dbReference type="PANTHER" id="PTHR11705:SF153">
    <property type="entry name" value="ZINC CARBOXYPEPTIDASE A 1-LIKE PROTEIN"/>
    <property type="match status" value="1"/>
</dbReference>
<feature type="signal peptide" evidence="15">
    <location>
        <begin position="1"/>
        <end position="18"/>
    </location>
</feature>
<dbReference type="InterPro" id="IPR036990">
    <property type="entry name" value="M14A-like_propep"/>
</dbReference>
<evidence type="ECO:0000256" key="5">
    <source>
        <dbReference type="ARBA" id="ARBA00022645"/>
    </source>
</evidence>
<dbReference type="GO" id="GO:0008270">
    <property type="term" value="F:zinc ion binding"/>
    <property type="evidence" value="ECO:0007669"/>
    <property type="project" value="InterPro"/>
</dbReference>
<keyword evidence="9" id="KW-0378">Hydrolase</keyword>
<dbReference type="FunFam" id="3.30.70.340:FF:000002">
    <property type="entry name" value="Carboxypeptidase A"/>
    <property type="match status" value="1"/>
</dbReference>
<dbReference type="EMBL" id="LR824023">
    <property type="protein sequence ID" value="CAH0594395.1"/>
    <property type="molecule type" value="Genomic_DNA"/>
</dbReference>
<dbReference type="SUPFAM" id="SSF54897">
    <property type="entry name" value="Protease propeptides/inhibitors"/>
    <property type="match status" value="2"/>
</dbReference>
<dbReference type="Gene3D" id="3.30.70.340">
    <property type="entry name" value="Metallocarboxypeptidase-like"/>
    <property type="match status" value="2"/>
</dbReference>
<evidence type="ECO:0000259" key="16">
    <source>
        <dbReference type="SMART" id="SM00631"/>
    </source>
</evidence>
<sequence length="859" mass="97581">MLLKSLLIILVVVATIEAVKKSYDGYKLYQIVPKDDREVDVLKDVYASHLGEFWAEYFKAKDDVKVMVSPKNLAKFQEALRVGNVEAKEIISDIQKVINDQLKPASRSSSYLSYSWSEYHDIDAIYKWLDELETNHAEVKTVVMGKSLQNRDIKGIVINYHPERNNPIAMIEGTLHAREWISAATVTWFAKEFLTSTDPQIRALAENFEWHIFPVVNPDGYVYTFSDNRMWRKNRSPASVKPCAEGVDDDMSHGVDLNRNFDFEWGTVGASSDSCTNTYAGPSPASEPETQAIAQYTLALKEKGNFMYYLSYHSYTQLIIVPYSHVGVEGTLLSGNYGDMYEVAIRGSDAMRTRNGTNYRVGLSVHVLYPMSGSSFDWVKNFTSVPFSYLIELRDLERREKAHIMKFKEIFLILAVVAAINAEKVSYENYKVYKVVPGADNEVQILLDLQKNVDYMFLSDIVAKDSDVKIMVAPKDQEEFESYFKKVGIPTKVAIDNVQETIDDQKRRPLDRNLNNYAWNYYLSLEEINLWLDSIVQRFPDVVTPLVIGNSNEGRFLRGVKIDFKKQANPVIGMIEGGIHAREWISPATVTYIINEFLTSTNPAVRNLAENVVWHIFPIVNPDGYAYTFSDNRMWRKNRNRENYKSCGSSNADLSNGIDLNRNFGFVWMTVGASQNSCDETYAGPVEFSEPESRAIANYVLGLKAQGNFVYYLAFHSYSQMVLVPYSHVQGEAVLQAPHYANMYEIAIRGMDKLKEKYGTVYRVGTSAEILYAVSGSSFDWVKGVAEIPIVYLFELRDVGEYGFFLPPERIIMNNEEIMAGLLEMDRVTRDLGYYRAASSAGRLVASLALFLVSLLIAM</sequence>
<evidence type="ECO:0000256" key="10">
    <source>
        <dbReference type="ARBA" id="ARBA00022833"/>
    </source>
</evidence>
<feature type="domain" description="Peptidase M14" evidence="16">
    <location>
        <begin position="522"/>
        <end position="817"/>
    </location>
</feature>
<dbReference type="InterPro" id="IPR003146">
    <property type="entry name" value="M14A_act_pep"/>
</dbReference>
<reference evidence="17" key="1">
    <citation type="submission" date="2021-12" db="EMBL/GenBank/DDBJ databases">
        <authorList>
            <person name="King R."/>
        </authorList>
    </citation>
    <scope>NUCLEOTIDE SEQUENCE</scope>
</reference>
<keyword evidence="18" id="KW-1185">Reference proteome</keyword>
<gene>
    <name evidence="17" type="ORF">CINC_LOCUS6351</name>
</gene>
<dbReference type="InterPro" id="IPR000834">
    <property type="entry name" value="Peptidase_M14"/>
</dbReference>
<feature type="domain" description="Peptidase M14" evidence="16">
    <location>
        <begin position="119"/>
        <end position="409"/>
    </location>
</feature>
<accession>A0A9P0BUA2</accession>
<dbReference type="CDD" id="cd03860">
    <property type="entry name" value="M14_CP_A-B_like"/>
    <property type="match status" value="2"/>
</dbReference>
<keyword evidence="4" id="KW-0964">Secreted</keyword>
<dbReference type="PRINTS" id="PR00765">
    <property type="entry name" value="CRBOXYPTASEA"/>
</dbReference>
<evidence type="ECO:0000313" key="18">
    <source>
        <dbReference type="Proteomes" id="UP001154114"/>
    </source>
</evidence>
<keyword evidence="10" id="KW-0862">Zinc</keyword>
<evidence type="ECO:0000256" key="14">
    <source>
        <dbReference type="ARBA" id="ARBA00069039"/>
    </source>
</evidence>
<evidence type="ECO:0000256" key="13">
    <source>
        <dbReference type="ARBA" id="ARBA00057299"/>
    </source>
</evidence>
<comment type="subcellular location">
    <subcellularLocation>
        <location evidence="2">Secreted</location>
    </subcellularLocation>
</comment>
<evidence type="ECO:0000256" key="7">
    <source>
        <dbReference type="ARBA" id="ARBA00022723"/>
    </source>
</evidence>
<protein>
    <recommendedName>
        <fullName evidence="14">Zinc carboxypeptidase A 1</fullName>
    </recommendedName>
</protein>
<comment type="cofactor">
    <cofactor evidence="1">
        <name>Zn(2+)</name>
        <dbReference type="ChEBI" id="CHEBI:29105"/>
    </cofactor>
</comment>
<evidence type="ECO:0000256" key="3">
    <source>
        <dbReference type="ARBA" id="ARBA00005988"/>
    </source>
</evidence>
<dbReference type="Proteomes" id="UP001154114">
    <property type="component" value="Chromosome 20"/>
</dbReference>
<dbReference type="Pfam" id="PF00246">
    <property type="entry name" value="Peptidase_M14"/>
    <property type="match status" value="2"/>
</dbReference>
<dbReference type="SUPFAM" id="SSF53187">
    <property type="entry name" value="Zn-dependent exopeptidases"/>
    <property type="match status" value="2"/>
</dbReference>
<evidence type="ECO:0000256" key="9">
    <source>
        <dbReference type="ARBA" id="ARBA00022801"/>
    </source>
</evidence>
<keyword evidence="12" id="KW-1015">Disulfide bond</keyword>
<evidence type="ECO:0000256" key="11">
    <source>
        <dbReference type="ARBA" id="ARBA00023049"/>
    </source>
</evidence>
<comment type="function">
    <text evidence="13">Involved in the digestion of the blood meal.</text>
</comment>
<dbReference type="Pfam" id="PF02244">
    <property type="entry name" value="Propep_M14"/>
    <property type="match status" value="2"/>
</dbReference>
<dbReference type="GO" id="GO:0005615">
    <property type="term" value="C:extracellular space"/>
    <property type="evidence" value="ECO:0007669"/>
    <property type="project" value="TreeGrafter"/>
</dbReference>
<dbReference type="GO" id="GO:0006508">
    <property type="term" value="P:proteolysis"/>
    <property type="evidence" value="ECO:0007669"/>
    <property type="project" value="UniProtKB-KW"/>
</dbReference>
<dbReference type="OrthoDB" id="3626597at2759"/>
<dbReference type="Gene3D" id="3.40.630.10">
    <property type="entry name" value="Zn peptidases"/>
    <property type="match status" value="2"/>
</dbReference>
<name>A0A9P0BUA2_CHRIL</name>
<dbReference type="PROSITE" id="PS00133">
    <property type="entry name" value="CARBOXYPEPT_ZN_2"/>
    <property type="match status" value="2"/>
</dbReference>
<evidence type="ECO:0000256" key="6">
    <source>
        <dbReference type="ARBA" id="ARBA00022670"/>
    </source>
</evidence>
<evidence type="ECO:0000256" key="2">
    <source>
        <dbReference type="ARBA" id="ARBA00004613"/>
    </source>
</evidence>
<proteinExistence type="inferred from homology"/>
<keyword evidence="6" id="KW-0645">Protease</keyword>